<dbReference type="AlphaFoldDB" id="A0A552WZ43"/>
<comment type="caution">
    <text evidence="3">The sequence shown here is derived from an EMBL/GenBank/DDBJ whole genome shotgun (WGS) entry which is preliminary data.</text>
</comment>
<dbReference type="EMBL" id="VJWL01000005">
    <property type="protein sequence ID" value="TRW47965.1"/>
    <property type="molecule type" value="Genomic_DNA"/>
</dbReference>
<gene>
    <name evidence="3" type="ORF">FM042_11580</name>
</gene>
<dbReference type="InterPro" id="IPR057727">
    <property type="entry name" value="WCX_dom"/>
</dbReference>
<name>A0A552WZ43_9GAMM</name>
<evidence type="ECO:0000259" key="1">
    <source>
        <dbReference type="Pfam" id="PF13280"/>
    </source>
</evidence>
<dbReference type="Pfam" id="PF25583">
    <property type="entry name" value="WCX"/>
    <property type="match status" value="1"/>
</dbReference>
<evidence type="ECO:0000313" key="3">
    <source>
        <dbReference type="EMBL" id="TRW47965.1"/>
    </source>
</evidence>
<dbReference type="Pfam" id="PF13280">
    <property type="entry name" value="WYL"/>
    <property type="match status" value="1"/>
</dbReference>
<evidence type="ECO:0000313" key="4">
    <source>
        <dbReference type="Proteomes" id="UP000320359"/>
    </source>
</evidence>
<accession>A0A552WZ43</accession>
<organism evidence="3 4">
    <name type="scientific">Aliidiomarina halalkaliphila</name>
    <dbReference type="NCBI Taxonomy" id="2593535"/>
    <lineage>
        <taxon>Bacteria</taxon>
        <taxon>Pseudomonadati</taxon>
        <taxon>Pseudomonadota</taxon>
        <taxon>Gammaproteobacteria</taxon>
        <taxon>Alteromonadales</taxon>
        <taxon>Idiomarinaceae</taxon>
        <taxon>Aliidiomarina</taxon>
    </lineage>
</organism>
<proteinExistence type="predicted"/>
<feature type="domain" description="WYL" evidence="1">
    <location>
        <begin position="160"/>
        <end position="229"/>
    </location>
</feature>
<evidence type="ECO:0000259" key="2">
    <source>
        <dbReference type="Pfam" id="PF25583"/>
    </source>
</evidence>
<keyword evidence="4" id="KW-1185">Reference proteome</keyword>
<feature type="domain" description="WCX" evidence="2">
    <location>
        <begin position="269"/>
        <end position="335"/>
    </location>
</feature>
<dbReference type="PANTHER" id="PTHR34580">
    <property type="match status" value="1"/>
</dbReference>
<protein>
    <submittedName>
        <fullName evidence="3">WYL domain-containing protein</fullName>
    </submittedName>
</protein>
<dbReference type="PROSITE" id="PS52050">
    <property type="entry name" value="WYL"/>
    <property type="match status" value="1"/>
</dbReference>
<dbReference type="InterPro" id="IPR036390">
    <property type="entry name" value="WH_DNA-bd_sf"/>
</dbReference>
<dbReference type="InterPro" id="IPR051534">
    <property type="entry name" value="CBASS_pafABC_assoc_protein"/>
</dbReference>
<dbReference type="InterPro" id="IPR026881">
    <property type="entry name" value="WYL_dom"/>
</dbReference>
<dbReference type="SUPFAM" id="SSF46785">
    <property type="entry name" value="Winged helix' DNA-binding domain"/>
    <property type="match status" value="1"/>
</dbReference>
<dbReference type="OrthoDB" id="8595817at2"/>
<dbReference type="PANTHER" id="PTHR34580:SF1">
    <property type="entry name" value="PROTEIN PAFC"/>
    <property type="match status" value="1"/>
</dbReference>
<dbReference type="Proteomes" id="UP000320359">
    <property type="component" value="Unassembled WGS sequence"/>
</dbReference>
<sequence>MERTMSAQGTRQTITRQWELLKQLPSRGPGITCSELTQRLKDDGFDVSKRTVERDLGELSCLFPIQCNDKSKPFGWYWQRDASADLPGLSLAEAMSLTLVEEALNPLLPQSVLQAVQPRFALARAKLNSLGDDQKLLNWSKKVAHVPTALPQLPPHIDEQVLNQVQLALLHEHCLQVLYHGMGQDTGKAMRLHPLGLVQRGTVTYLIARVEGYGDVRMFALQRMSSAEIVEVACEPPKGFDLQTYLAQGAFQFGSGKTLQLRVNLHCNDIVRLLRESPLSRDQALEPQEAQTQLTATVNDSWQLRWWLLSLGELVEVLAPTYLREDIAMRVRQAALHYEN</sequence>
<reference evidence="3 4" key="1">
    <citation type="submission" date="2019-07" db="EMBL/GenBank/DDBJ databases">
        <authorList>
            <person name="Yang M."/>
            <person name="Zhao D."/>
            <person name="Xiang H."/>
        </authorList>
    </citation>
    <scope>NUCLEOTIDE SEQUENCE [LARGE SCALE GENOMIC DNA]</scope>
    <source>
        <strain evidence="3 4">IM1326</strain>
    </source>
</reference>